<evidence type="ECO:0000256" key="3">
    <source>
        <dbReference type="ARBA" id="ARBA00022827"/>
    </source>
</evidence>
<dbReference type="GO" id="GO:0016651">
    <property type="term" value="F:oxidoreductase activity, acting on NAD(P)H"/>
    <property type="evidence" value="ECO:0007669"/>
    <property type="project" value="TreeGrafter"/>
</dbReference>
<feature type="domain" description="FAD/NAD(P)-binding" evidence="5">
    <location>
        <begin position="4"/>
        <end position="299"/>
    </location>
</feature>
<dbReference type="STRING" id="1208324.P73_0354"/>
<evidence type="ECO:0000256" key="4">
    <source>
        <dbReference type="ARBA" id="ARBA00023002"/>
    </source>
</evidence>
<accession>A0A0B5DPG7</accession>
<dbReference type="PRINTS" id="PR00411">
    <property type="entry name" value="PNDRDTASEI"/>
</dbReference>
<dbReference type="InterPro" id="IPR016156">
    <property type="entry name" value="FAD/NAD-linked_Rdtase_dimer_sf"/>
</dbReference>
<dbReference type="InterPro" id="IPR050446">
    <property type="entry name" value="FAD-oxidoreductase/Apoptosis"/>
</dbReference>
<dbReference type="SUPFAM" id="SSF51905">
    <property type="entry name" value="FAD/NAD(P)-binding domain"/>
    <property type="match status" value="2"/>
</dbReference>
<feature type="domain" description="Reductase C-terminal" evidence="6">
    <location>
        <begin position="318"/>
        <end position="401"/>
    </location>
</feature>
<dbReference type="AlphaFoldDB" id="A0A0B5DPG7"/>
<dbReference type="KEGG" id="cid:P73_0354"/>
<dbReference type="Gene3D" id="3.50.50.60">
    <property type="entry name" value="FAD/NAD(P)-binding domain"/>
    <property type="match status" value="2"/>
</dbReference>
<gene>
    <name evidence="7" type="ORF">P73_0354</name>
</gene>
<dbReference type="HOGENOM" id="CLU_003291_4_0_5"/>
<proteinExistence type="predicted"/>
<dbReference type="InterPro" id="IPR028202">
    <property type="entry name" value="Reductase_C"/>
</dbReference>
<keyword evidence="8" id="KW-1185">Reference proteome</keyword>
<dbReference type="RefSeq" id="WP_043868201.1">
    <property type="nucleotide sequence ID" value="NZ_CP004393.1"/>
</dbReference>
<evidence type="ECO:0000256" key="1">
    <source>
        <dbReference type="ARBA" id="ARBA00001974"/>
    </source>
</evidence>
<sequence>MEHFVILGGGQAAATAARTLRDEGFGGSVTIVSEENRLPYERPPLSKAVLQGEADVAKVTLIPEEALVDLNLDLLRGHRAVALDRGGRKVILSSGRELSYDRLLIATGSRPRLIDGPLSGKSNVFYLRTFDDAERLRAAMAPGKTLLSVGAGWIGLEVAATARKLGLQAAVVEMAGRLCARCLPAEVGSALERIHRDHGTKIHLDTRITEVAGRDAVEAVTLSSGEVLPVDIVVIGIGAVPNVELARDAGLEIGNGVVVDPFLRTSDPHIFAAGDVAAMRDETGRSIRMESWANAQDQAAAAARNMMGENSAYSVNTWFWSDQYDLNLQMIGDCASDGGEVFLRQGEGGAFTRLCVAGGKLVGAICFDAPRDMAIVRRLLARGYSPAGDELQTAPDLRKLL</sequence>
<evidence type="ECO:0000259" key="5">
    <source>
        <dbReference type="Pfam" id="PF07992"/>
    </source>
</evidence>
<dbReference type="Pfam" id="PF14759">
    <property type="entry name" value="Reductase_C"/>
    <property type="match status" value="1"/>
</dbReference>
<dbReference type="Gene3D" id="3.30.390.30">
    <property type="match status" value="1"/>
</dbReference>
<dbReference type="Proteomes" id="UP000031521">
    <property type="component" value="Chromosome"/>
</dbReference>
<dbReference type="Pfam" id="PF07992">
    <property type="entry name" value="Pyr_redox_2"/>
    <property type="match status" value="1"/>
</dbReference>
<dbReference type="PANTHER" id="PTHR43557:SF2">
    <property type="entry name" value="RIESKE DOMAIN-CONTAINING PROTEIN-RELATED"/>
    <property type="match status" value="1"/>
</dbReference>
<dbReference type="InterPro" id="IPR023753">
    <property type="entry name" value="FAD/NAD-binding_dom"/>
</dbReference>
<keyword evidence="3" id="KW-0274">FAD</keyword>
<evidence type="ECO:0000259" key="6">
    <source>
        <dbReference type="Pfam" id="PF14759"/>
    </source>
</evidence>
<evidence type="ECO:0000256" key="2">
    <source>
        <dbReference type="ARBA" id="ARBA00022630"/>
    </source>
</evidence>
<dbReference type="GO" id="GO:0005737">
    <property type="term" value="C:cytoplasm"/>
    <property type="evidence" value="ECO:0007669"/>
    <property type="project" value="TreeGrafter"/>
</dbReference>
<protein>
    <submittedName>
        <fullName evidence="7">Pyridine nucleotide-disulfide oxidoreductase</fullName>
    </submittedName>
</protein>
<dbReference type="EMBL" id="CP004393">
    <property type="protein sequence ID" value="AJE45069.1"/>
    <property type="molecule type" value="Genomic_DNA"/>
</dbReference>
<keyword evidence="2" id="KW-0285">Flavoprotein</keyword>
<organism evidence="7 8">
    <name type="scientific">Celeribacter indicus</name>
    <dbReference type="NCBI Taxonomy" id="1208324"/>
    <lineage>
        <taxon>Bacteria</taxon>
        <taxon>Pseudomonadati</taxon>
        <taxon>Pseudomonadota</taxon>
        <taxon>Alphaproteobacteria</taxon>
        <taxon>Rhodobacterales</taxon>
        <taxon>Roseobacteraceae</taxon>
        <taxon>Celeribacter</taxon>
    </lineage>
</organism>
<keyword evidence="4" id="KW-0560">Oxidoreductase</keyword>
<dbReference type="SUPFAM" id="SSF55424">
    <property type="entry name" value="FAD/NAD-linked reductases, dimerisation (C-terminal) domain"/>
    <property type="match status" value="1"/>
</dbReference>
<dbReference type="OrthoDB" id="7809559at2"/>
<dbReference type="InterPro" id="IPR036188">
    <property type="entry name" value="FAD/NAD-bd_sf"/>
</dbReference>
<reference evidence="7 8" key="1">
    <citation type="journal article" date="2014" name="Int. J. Syst. Evol. Microbiol.">
        <title>Celeribacter indicus sp. nov., a polycyclic aromatic hydrocarbon-degrading bacterium from deep-sea sediment and reclassification of Huaishuia halophila as Celeribacter halophilus comb. nov.</title>
        <authorList>
            <person name="Lai Q."/>
            <person name="Cao J."/>
            <person name="Yuan J."/>
            <person name="Li F."/>
            <person name="Shao Z."/>
        </authorList>
    </citation>
    <scope>NUCLEOTIDE SEQUENCE [LARGE SCALE GENOMIC DNA]</scope>
    <source>
        <strain evidence="7">P73</strain>
    </source>
</reference>
<evidence type="ECO:0000313" key="7">
    <source>
        <dbReference type="EMBL" id="AJE45069.1"/>
    </source>
</evidence>
<name>A0A0B5DPG7_9RHOB</name>
<evidence type="ECO:0000313" key="8">
    <source>
        <dbReference type="Proteomes" id="UP000031521"/>
    </source>
</evidence>
<dbReference type="PANTHER" id="PTHR43557">
    <property type="entry name" value="APOPTOSIS-INDUCING FACTOR 1"/>
    <property type="match status" value="1"/>
</dbReference>
<dbReference type="PRINTS" id="PR00368">
    <property type="entry name" value="FADPNR"/>
</dbReference>
<comment type="cofactor">
    <cofactor evidence="1">
        <name>FAD</name>
        <dbReference type="ChEBI" id="CHEBI:57692"/>
    </cofactor>
</comment>